<evidence type="ECO:0000313" key="1">
    <source>
        <dbReference type="EMBL" id="MBB6454072.1"/>
    </source>
</evidence>
<dbReference type="Gene3D" id="3.30.1330.30">
    <property type="match status" value="1"/>
</dbReference>
<gene>
    <name evidence="1" type="ORF">HNQ94_002523</name>
</gene>
<dbReference type="EMBL" id="JACHGH010000007">
    <property type="protein sequence ID" value="MBB6454072.1"/>
    <property type="molecule type" value="Genomic_DNA"/>
</dbReference>
<dbReference type="InterPro" id="IPR012543">
    <property type="entry name" value="DUF1694"/>
</dbReference>
<name>A0A841Q700_9BACI</name>
<accession>A0A841Q700</accession>
<dbReference type="PIRSF" id="PIRSF034303">
    <property type="entry name" value="DUF1694"/>
    <property type="match status" value="1"/>
</dbReference>
<dbReference type="RefSeq" id="WP_174496824.1">
    <property type="nucleotide sequence ID" value="NZ_CADDWK010000009.1"/>
</dbReference>
<sequence>MKKDIDEYLQEGMYGARETKPDERRRFLGSLRERTVLALKKRQVLKKAGMAEVENAMKKHPSVHLLLNGNMRLAYFKEYKKLAQKHKINYTTVTNKDAKTDLGLILIMDEAVDKENIFLKETDKTEKDRHEKTLGNYLKSLFKIQ</sequence>
<dbReference type="AlphaFoldDB" id="A0A841Q700"/>
<comment type="caution">
    <text evidence="1">The sequence shown here is derived from an EMBL/GenBank/DDBJ whole genome shotgun (WGS) entry which is preliminary data.</text>
</comment>
<keyword evidence="2" id="KW-1185">Reference proteome</keyword>
<reference evidence="1 2" key="1">
    <citation type="submission" date="2020-08" db="EMBL/GenBank/DDBJ databases">
        <title>Genomic Encyclopedia of Type Strains, Phase IV (KMG-IV): sequencing the most valuable type-strain genomes for metagenomic binning, comparative biology and taxonomic classification.</title>
        <authorList>
            <person name="Goeker M."/>
        </authorList>
    </citation>
    <scope>NUCLEOTIDE SEQUENCE [LARGE SCALE GENOMIC DNA]</scope>
    <source>
        <strain evidence="1 2">DSM 19612</strain>
    </source>
</reference>
<evidence type="ECO:0000313" key="2">
    <source>
        <dbReference type="Proteomes" id="UP000581688"/>
    </source>
</evidence>
<dbReference type="InterPro" id="IPR029064">
    <property type="entry name" value="Ribosomal_eL30-like_sf"/>
</dbReference>
<proteinExistence type="predicted"/>
<dbReference type="Proteomes" id="UP000581688">
    <property type="component" value="Unassembled WGS sequence"/>
</dbReference>
<organism evidence="1 2">
    <name type="scientific">Salirhabdus euzebyi</name>
    <dbReference type="NCBI Taxonomy" id="394506"/>
    <lineage>
        <taxon>Bacteria</taxon>
        <taxon>Bacillati</taxon>
        <taxon>Bacillota</taxon>
        <taxon>Bacilli</taxon>
        <taxon>Bacillales</taxon>
        <taxon>Bacillaceae</taxon>
        <taxon>Salirhabdus</taxon>
    </lineage>
</organism>
<dbReference type="SUPFAM" id="SSF160515">
    <property type="entry name" value="YueI-like"/>
    <property type="match status" value="1"/>
</dbReference>
<dbReference type="Pfam" id="PF07997">
    <property type="entry name" value="DUF1694"/>
    <property type="match status" value="1"/>
</dbReference>
<protein>
    <submittedName>
        <fullName evidence="1">Uncharacterized protein YueI</fullName>
    </submittedName>
</protein>